<dbReference type="InterPro" id="IPR037069">
    <property type="entry name" value="AcylCoA_DH/ox_N_sf"/>
</dbReference>
<name>A0A6C2CM50_9RHOO</name>
<gene>
    <name evidence="2" type="ORF">ETQ85_18835</name>
</gene>
<organism evidence="2 3">
    <name type="scientific">Zoogloea oleivorans</name>
    <dbReference type="NCBI Taxonomy" id="1552750"/>
    <lineage>
        <taxon>Bacteria</taxon>
        <taxon>Pseudomonadati</taxon>
        <taxon>Pseudomonadota</taxon>
        <taxon>Betaproteobacteria</taxon>
        <taxon>Rhodocyclales</taxon>
        <taxon>Zoogloeaceae</taxon>
        <taxon>Zoogloea</taxon>
    </lineage>
</organism>
<dbReference type="AlphaFoldDB" id="A0A6C2CM50"/>
<dbReference type="Gene3D" id="1.10.540.10">
    <property type="entry name" value="Acyl-CoA dehydrogenase/oxidase, N-terminal domain"/>
    <property type="match status" value="1"/>
</dbReference>
<dbReference type="GO" id="GO:0050660">
    <property type="term" value="F:flavin adenine dinucleotide binding"/>
    <property type="evidence" value="ECO:0007669"/>
    <property type="project" value="InterPro"/>
</dbReference>
<comment type="caution">
    <text evidence="2">The sequence shown here is derived from an EMBL/GenBank/DDBJ whole genome shotgun (WGS) entry which is preliminary data.</text>
</comment>
<feature type="domain" description="Acyl-CoA dehydrogenase/oxidase N-terminal" evidence="1">
    <location>
        <begin position="17"/>
        <end position="108"/>
    </location>
</feature>
<evidence type="ECO:0000259" key="1">
    <source>
        <dbReference type="Pfam" id="PF02771"/>
    </source>
</evidence>
<dbReference type="PANTHER" id="PTHR43884">
    <property type="entry name" value="ACYL-COA DEHYDROGENASE"/>
    <property type="match status" value="1"/>
</dbReference>
<reference evidence="2 3" key="1">
    <citation type="submission" date="2019-01" db="EMBL/GenBank/DDBJ databases">
        <title>Zoogloea oleivorans genome sequencing and assembly.</title>
        <authorList>
            <person name="Tancsics A."/>
            <person name="Farkas M."/>
            <person name="Kriszt B."/>
            <person name="Maroti G."/>
            <person name="Horvath B."/>
        </authorList>
    </citation>
    <scope>NUCLEOTIDE SEQUENCE [LARGE SCALE GENOMIC DNA]</scope>
    <source>
        <strain evidence="2 3">Buc</strain>
    </source>
</reference>
<dbReference type="SUPFAM" id="SSF56645">
    <property type="entry name" value="Acyl-CoA dehydrogenase NM domain-like"/>
    <property type="match status" value="1"/>
</dbReference>
<proteinExistence type="predicted"/>
<dbReference type="RefSeq" id="WP_148580631.1">
    <property type="nucleotide sequence ID" value="NZ_SDKK01000020.1"/>
</dbReference>
<dbReference type="EMBL" id="SDKK01000020">
    <property type="protein sequence ID" value="TYC54422.1"/>
    <property type="molecule type" value="Genomic_DNA"/>
</dbReference>
<dbReference type="GO" id="GO:0003995">
    <property type="term" value="F:acyl-CoA dehydrogenase activity"/>
    <property type="evidence" value="ECO:0007669"/>
    <property type="project" value="TreeGrafter"/>
</dbReference>
<sequence>MNTIIRTQDDALAWAAAHAASLNEGSTHADDAISVLGAAGFFRIGVPVELGGTGGSTWDAAEAIARVAEHSLTAAFVFWGQRCFIGYLLESDNEALRERSLPALLAGELAGATGLSNAMKFLSGIESLSIAATPEADGWRLDGKLPWVTNLRRSGYVVAAAVEPTDGQPPAVVAFFADTPGITRTDDLQLLALRGSNTAAILIDGVASGAGELIHADARRFLPRVRPAFLSLQCGMSIGLARACIGAAKASGSAVRAGLQSRIDALEAGLAHAIEELKEGLASGSFAEQAAPLFKVRIRLAGIVRQAMDLELDATGGRAYLVETTGEFARRWLEAAFVPVVTPSLTQLHGELVRQAALRAA</sequence>
<keyword evidence="3" id="KW-1185">Reference proteome</keyword>
<evidence type="ECO:0000313" key="3">
    <source>
        <dbReference type="Proteomes" id="UP000389128"/>
    </source>
</evidence>
<protein>
    <submittedName>
        <fullName evidence="2">Acyl-CoA dehydrogenase</fullName>
    </submittedName>
</protein>
<accession>A0A6C2CM50</accession>
<dbReference type="Proteomes" id="UP000389128">
    <property type="component" value="Unassembled WGS sequence"/>
</dbReference>
<dbReference type="PANTHER" id="PTHR43884:SF12">
    <property type="entry name" value="ISOVALERYL-COA DEHYDROGENASE, MITOCHONDRIAL-RELATED"/>
    <property type="match status" value="1"/>
</dbReference>
<evidence type="ECO:0000313" key="2">
    <source>
        <dbReference type="EMBL" id="TYC54422.1"/>
    </source>
</evidence>
<dbReference type="OrthoDB" id="2564795at2"/>
<dbReference type="Pfam" id="PF02771">
    <property type="entry name" value="Acyl-CoA_dh_N"/>
    <property type="match status" value="1"/>
</dbReference>
<dbReference type="Gene3D" id="2.40.110.10">
    <property type="entry name" value="Butyryl-CoA Dehydrogenase, subunit A, domain 2"/>
    <property type="match status" value="1"/>
</dbReference>
<dbReference type="InterPro" id="IPR013786">
    <property type="entry name" value="AcylCoA_DH/ox_N"/>
</dbReference>
<dbReference type="InterPro" id="IPR009100">
    <property type="entry name" value="AcylCoA_DH/oxidase_NM_dom_sf"/>
</dbReference>
<dbReference type="InterPro" id="IPR046373">
    <property type="entry name" value="Acyl-CoA_Oxase/DH_mid-dom_sf"/>
</dbReference>